<dbReference type="GO" id="GO:0005737">
    <property type="term" value="C:cytoplasm"/>
    <property type="evidence" value="ECO:0007669"/>
    <property type="project" value="UniProtKB-SubCell"/>
</dbReference>
<protein>
    <recommendedName>
        <fullName evidence="2">tRNA(Met) cytidine acetate ligase</fullName>
        <ecNumber evidence="2">6.3.4.-</ecNumber>
    </recommendedName>
</protein>
<keyword evidence="2" id="KW-0820">tRNA-binding</keyword>
<proteinExistence type="inferred from homology"/>
<keyword evidence="2" id="KW-0963">Cytoplasm</keyword>
<reference evidence="3" key="2">
    <citation type="journal article" date="2021" name="PeerJ">
        <title>Extensive microbial diversity within the chicken gut microbiome revealed by metagenomics and culture.</title>
        <authorList>
            <person name="Gilroy R."/>
            <person name="Ravi A."/>
            <person name="Getino M."/>
            <person name="Pursley I."/>
            <person name="Horton D.L."/>
            <person name="Alikhan N.F."/>
            <person name="Baker D."/>
            <person name="Gharbi K."/>
            <person name="Hall N."/>
            <person name="Watson M."/>
            <person name="Adriaenssens E.M."/>
            <person name="Foster-Nyarko E."/>
            <person name="Jarju S."/>
            <person name="Secka A."/>
            <person name="Antonio M."/>
            <person name="Oren A."/>
            <person name="Chaudhuri R.R."/>
            <person name="La Ragione R."/>
            <person name="Hildebrand F."/>
            <person name="Pallen M.J."/>
        </authorList>
    </citation>
    <scope>NUCLEOTIDE SEQUENCE</scope>
    <source>
        <strain evidence="3">CHK178-757</strain>
    </source>
</reference>
<dbReference type="PANTHER" id="PTHR37825:SF1">
    <property type="entry name" value="TRNA(MET) CYTIDINE ACETATE LIGASE"/>
    <property type="match status" value="1"/>
</dbReference>
<feature type="binding site" evidence="2">
    <location>
        <position position="102"/>
    </location>
    <ligand>
        <name>ATP</name>
        <dbReference type="ChEBI" id="CHEBI:30616"/>
    </ligand>
</feature>
<evidence type="ECO:0000256" key="1">
    <source>
        <dbReference type="ARBA" id="ARBA00022694"/>
    </source>
</evidence>
<keyword evidence="2" id="KW-0547">Nucleotide-binding</keyword>
<name>A0A9D1F6K1_9FIRM</name>
<dbReference type="InterPro" id="IPR014729">
    <property type="entry name" value="Rossmann-like_a/b/a_fold"/>
</dbReference>
<evidence type="ECO:0000256" key="2">
    <source>
        <dbReference type="HAMAP-Rule" id="MF_01539"/>
    </source>
</evidence>
<evidence type="ECO:0000313" key="4">
    <source>
        <dbReference type="Proteomes" id="UP000823927"/>
    </source>
</evidence>
<comment type="catalytic activity">
    <reaction evidence="2">
        <text>cytidine(34) in elongator tRNA(Met) + acetate + ATP = N(4)-acetylcytidine(34) in elongator tRNA(Met) + AMP + diphosphate</text>
        <dbReference type="Rhea" id="RHEA:58144"/>
        <dbReference type="Rhea" id="RHEA-COMP:10693"/>
        <dbReference type="Rhea" id="RHEA-COMP:10694"/>
        <dbReference type="ChEBI" id="CHEBI:30089"/>
        <dbReference type="ChEBI" id="CHEBI:30616"/>
        <dbReference type="ChEBI" id="CHEBI:33019"/>
        <dbReference type="ChEBI" id="CHEBI:74900"/>
        <dbReference type="ChEBI" id="CHEBI:82748"/>
        <dbReference type="ChEBI" id="CHEBI:456215"/>
    </reaction>
</comment>
<dbReference type="EC" id="6.3.4.-" evidence="2"/>
<sequence>MNTVGVIAEFNPLHKGHEYLLQTAKKQCGAEYVIVIMSGSFTQRGEPAIYDKFVRTRWALSCGADLVIEMPTAAACASAKDFARCGVSLLAACGSVSHLAFGCENADLPQLMTLSRLLSTEPRLYKQALKQALKEGLSWPAARGHALTVLAKESCAGIDLPPKAALEQLLKQPNNILALEYLQAIHETKTQFNHSITPVPIQRIFAGYHDTSLSKSFCSASALRQAILNGGHSDRFLCHFPEGIRQDAAEVIETEPAMTRDALSSMLVLRLLNTGEEDLARILDMDPYLNGRIHNMTEYFTGFDDFAGRLATRAYTGTRISRVLLHILLGIQSSHRQDLIRCHYAPYLRILGFKKSSAPLLGQIKKNCQAPMISRPAAASRQLISPQAQQLFDLDTYAARIYQSLQSIKKGTPVPHEFRQKLVIL</sequence>
<comment type="subcellular location">
    <subcellularLocation>
        <location evidence="2">Cytoplasm</location>
    </subcellularLocation>
</comment>
<dbReference type="Gene3D" id="3.40.50.620">
    <property type="entry name" value="HUPs"/>
    <property type="match status" value="1"/>
</dbReference>
<dbReference type="GO" id="GO:0000049">
    <property type="term" value="F:tRNA binding"/>
    <property type="evidence" value="ECO:0007669"/>
    <property type="project" value="UniProtKB-KW"/>
</dbReference>
<dbReference type="Pfam" id="PF05636">
    <property type="entry name" value="HIGH_NTase1"/>
    <property type="match status" value="1"/>
</dbReference>
<dbReference type="Proteomes" id="UP000823927">
    <property type="component" value="Unassembled WGS sequence"/>
</dbReference>
<reference evidence="3" key="1">
    <citation type="submission" date="2020-10" db="EMBL/GenBank/DDBJ databases">
        <authorList>
            <person name="Gilroy R."/>
        </authorList>
    </citation>
    <scope>NUCLEOTIDE SEQUENCE</scope>
    <source>
        <strain evidence="3">CHK178-757</strain>
    </source>
</reference>
<dbReference type="SUPFAM" id="SSF52374">
    <property type="entry name" value="Nucleotidylyl transferase"/>
    <property type="match status" value="1"/>
</dbReference>
<keyword evidence="2" id="KW-0436">Ligase</keyword>
<dbReference type="HAMAP" id="MF_01539">
    <property type="entry name" value="TmcAL"/>
    <property type="match status" value="1"/>
</dbReference>
<organism evidence="3 4">
    <name type="scientific">Candidatus Scybalocola faecigallinarum</name>
    <dbReference type="NCBI Taxonomy" id="2840941"/>
    <lineage>
        <taxon>Bacteria</taxon>
        <taxon>Bacillati</taxon>
        <taxon>Bacillota</taxon>
        <taxon>Clostridia</taxon>
        <taxon>Lachnospirales</taxon>
        <taxon>Lachnospiraceae</taxon>
        <taxon>Lachnospiraceae incertae sedis</taxon>
        <taxon>Candidatus Scybalocola (ex Gilroy et al. 2021)</taxon>
    </lineage>
</organism>
<dbReference type="AlphaFoldDB" id="A0A9D1F6K1"/>
<dbReference type="InterPro" id="IPR008513">
    <property type="entry name" value="tRNA(Met)_cyd_acetate_ligase"/>
</dbReference>
<feature type="binding site" evidence="2">
    <location>
        <begin position="7"/>
        <end position="20"/>
    </location>
    <ligand>
        <name>ATP</name>
        <dbReference type="ChEBI" id="CHEBI:30616"/>
    </ligand>
</feature>
<dbReference type="GO" id="GO:0006400">
    <property type="term" value="P:tRNA modification"/>
    <property type="evidence" value="ECO:0007669"/>
    <property type="project" value="UniProtKB-UniRule"/>
</dbReference>
<dbReference type="GO" id="GO:0016879">
    <property type="term" value="F:ligase activity, forming carbon-nitrogen bonds"/>
    <property type="evidence" value="ECO:0007669"/>
    <property type="project" value="UniProtKB-UniRule"/>
</dbReference>
<comment type="function">
    <text evidence="2">Catalyzes the formation of N(4)-acetylcytidine (ac(4)C) at the wobble position of elongator tRNA(Met), using acetate and ATP as substrates. First activates an acetate ion to form acetyladenylate (Ac-AMP) and then transfers the acetyl group to tRNA to form ac(4)C34.</text>
</comment>
<feature type="binding site" evidence="2">
    <location>
        <begin position="203"/>
        <end position="204"/>
    </location>
    <ligand>
        <name>ATP</name>
        <dbReference type="ChEBI" id="CHEBI:30616"/>
    </ligand>
</feature>
<dbReference type="EMBL" id="DVIT01000044">
    <property type="protein sequence ID" value="HIS48107.1"/>
    <property type="molecule type" value="Genomic_DNA"/>
</dbReference>
<comment type="caution">
    <text evidence="3">The sequence shown here is derived from an EMBL/GenBank/DDBJ whole genome shotgun (WGS) entry which is preliminary data.</text>
</comment>
<keyword evidence="1 2" id="KW-0819">tRNA processing</keyword>
<feature type="binding site" evidence="2">
    <location>
        <position position="174"/>
    </location>
    <ligand>
        <name>ATP</name>
        <dbReference type="ChEBI" id="CHEBI:30616"/>
    </ligand>
</feature>
<keyword evidence="2" id="KW-0694">RNA-binding</keyword>
<keyword evidence="2" id="KW-0067">ATP-binding</keyword>
<evidence type="ECO:0000313" key="3">
    <source>
        <dbReference type="EMBL" id="HIS48107.1"/>
    </source>
</evidence>
<comment type="similarity">
    <text evidence="2">Belongs to the TmcAL family.</text>
</comment>
<gene>
    <name evidence="2" type="primary">tmcAL</name>
    <name evidence="3" type="ORF">IAB46_11270</name>
</gene>
<dbReference type="GO" id="GO:0005524">
    <property type="term" value="F:ATP binding"/>
    <property type="evidence" value="ECO:0007669"/>
    <property type="project" value="UniProtKB-KW"/>
</dbReference>
<dbReference type="PANTHER" id="PTHR37825">
    <property type="entry name" value="TRNA(MET) CYTIDINE ACETATE LIGASE"/>
    <property type="match status" value="1"/>
</dbReference>
<accession>A0A9D1F6K1</accession>